<dbReference type="InterPro" id="IPR029109">
    <property type="entry name" value="Ntox35"/>
</dbReference>
<reference evidence="2" key="1">
    <citation type="submission" date="2022-06" db="EMBL/GenBank/DDBJ databases">
        <title>Genome sequencing of Brevibacillus sp. BB3-R1.</title>
        <authorList>
            <person name="Heo J."/>
            <person name="Lee D."/>
            <person name="Won M."/>
            <person name="Han B.-H."/>
            <person name="Hong S.-B."/>
            <person name="Kwon S.-W."/>
        </authorList>
    </citation>
    <scope>NUCLEOTIDE SEQUENCE</scope>
    <source>
        <strain evidence="2">BB3-R1</strain>
    </source>
</reference>
<dbReference type="Pfam" id="PF15534">
    <property type="entry name" value="Ntox35"/>
    <property type="match status" value="1"/>
</dbReference>
<protein>
    <submittedName>
        <fullName evidence="2">Polymorphic toxin type 35 domain-containing protein</fullName>
    </submittedName>
</protein>
<feature type="domain" description="Bacterial toxin 35" evidence="1">
    <location>
        <begin position="67"/>
        <end position="150"/>
    </location>
</feature>
<keyword evidence="3" id="KW-1185">Reference proteome</keyword>
<accession>A0ABY4WBS9</accession>
<evidence type="ECO:0000313" key="3">
    <source>
        <dbReference type="Proteomes" id="UP001056500"/>
    </source>
</evidence>
<evidence type="ECO:0000313" key="2">
    <source>
        <dbReference type="EMBL" id="USG64641.1"/>
    </source>
</evidence>
<dbReference type="RefSeq" id="WP_251871753.1">
    <property type="nucleotide sequence ID" value="NZ_CP098755.1"/>
</dbReference>
<name>A0ABY4WBS9_9BACL</name>
<sequence length="153" mass="17226">MFEYVDGVRELEGFEDPFTYLGGLGGLVKGLFKAGTKEAAKETGKLLFKTDLQYFSSKIIPEVASLNKNNINKILNPKHAWNKIVENPKDWDSISVIISKVMKEGVEQTYMKVSGGKNTAFYKSLQIGDNIVEVTYQKIDGVIRISNSWVRTR</sequence>
<proteinExistence type="predicted"/>
<evidence type="ECO:0000259" key="1">
    <source>
        <dbReference type="Pfam" id="PF15534"/>
    </source>
</evidence>
<dbReference type="Proteomes" id="UP001056500">
    <property type="component" value="Chromosome"/>
</dbReference>
<dbReference type="EMBL" id="CP098755">
    <property type="protein sequence ID" value="USG64641.1"/>
    <property type="molecule type" value="Genomic_DNA"/>
</dbReference>
<organism evidence="2 3">
    <name type="scientific">Brevibacillus ruminantium</name>
    <dbReference type="NCBI Taxonomy" id="2950604"/>
    <lineage>
        <taxon>Bacteria</taxon>
        <taxon>Bacillati</taxon>
        <taxon>Bacillota</taxon>
        <taxon>Bacilli</taxon>
        <taxon>Bacillales</taxon>
        <taxon>Paenibacillaceae</taxon>
        <taxon>Brevibacillus</taxon>
    </lineage>
</organism>
<gene>
    <name evidence="2" type="ORF">NDK47_21230</name>
</gene>